<name>A0A232F9T4_9HYME</name>
<dbReference type="AlphaFoldDB" id="A0A232F9T4"/>
<accession>A0A232F9T4</accession>
<evidence type="ECO:0000313" key="3">
    <source>
        <dbReference type="EMBL" id="OXU27199.1"/>
    </source>
</evidence>
<feature type="compositionally biased region" description="Basic and acidic residues" evidence="1">
    <location>
        <begin position="38"/>
        <end position="49"/>
    </location>
</feature>
<reference evidence="3 4" key="1">
    <citation type="journal article" date="2017" name="Curr. Biol.">
        <title>The Evolution of Venom by Co-option of Single-Copy Genes.</title>
        <authorList>
            <person name="Martinson E.O."/>
            <person name="Mrinalini"/>
            <person name="Kelkar Y.D."/>
            <person name="Chang C.H."/>
            <person name="Werren J.H."/>
        </authorList>
    </citation>
    <scope>NUCLEOTIDE SEQUENCE [LARGE SCALE GENOMIC DNA]</scope>
    <source>
        <strain evidence="3 4">Alberta</strain>
        <tissue evidence="3">Whole body</tissue>
    </source>
</reference>
<sequence>MSVWMYLALHSAISPFFGLFTIPVSFEDIKEVPTPGRASDHPDERKEASKSATIIRKTGAASNIGVGEPKPPAAIRSVRSPGGDDGSTDERPPEASREESDCLEINTNAVASVNANLRSAQGTVAGLNGKICQNALEISSLKAEIKKLQASSSQPSTSSTSGHSESVVVKWSTSNGLRLNFSKCFIILFSRRRILLLFDYSMGDSPLQRTSLIRDLGRKATPTAIIGSTPPCVGLRDTGILFLKKFAALGLSRF</sequence>
<feature type="signal peptide" evidence="2">
    <location>
        <begin position="1"/>
        <end position="18"/>
    </location>
</feature>
<gene>
    <name evidence="3" type="ORF">TSAR_015043</name>
</gene>
<evidence type="ECO:0000256" key="1">
    <source>
        <dbReference type="SAM" id="MobiDB-lite"/>
    </source>
</evidence>
<evidence type="ECO:0000256" key="2">
    <source>
        <dbReference type="SAM" id="SignalP"/>
    </source>
</evidence>
<organism evidence="3 4">
    <name type="scientific">Trichomalopsis sarcophagae</name>
    <dbReference type="NCBI Taxonomy" id="543379"/>
    <lineage>
        <taxon>Eukaryota</taxon>
        <taxon>Metazoa</taxon>
        <taxon>Ecdysozoa</taxon>
        <taxon>Arthropoda</taxon>
        <taxon>Hexapoda</taxon>
        <taxon>Insecta</taxon>
        <taxon>Pterygota</taxon>
        <taxon>Neoptera</taxon>
        <taxon>Endopterygota</taxon>
        <taxon>Hymenoptera</taxon>
        <taxon>Apocrita</taxon>
        <taxon>Proctotrupomorpha</taxon>
        <taxon>Chalcidoidea</taxon>
        <taxon>Pteromalidae</taxon>
        <taxon>Pteromalinae</taxon>
        <taxon>Trichomalopsis</taxon>
    </lineage>
</organism>
<keyword evidence="4" id="KW-1185">Reference proteome</keyword>
<dbReference type="Proteomes" id="UP000215335">
    <property type="component" value="Unassembled WGS sequence"/>
</dbReference>
<comment type="caution">
    <text evidence="3">The sequence shown here is derived from an EMBL/GenBank/DDBJ whole genome shotgun (WGS) entry which is preliminary data.</text>
</comment>
<dbReference type="EMBL" id="NNAY01000647">
    <property type="protein sequence ID" value="OXU27199.1"/>
    <property type="molecule type" value="Genomic_DNA"/>
</dbReference>
<evidence type="ECO:0000313" key="4">
    <source>
        <dbReference type="Proteomes" id="UP000215335"/>
    </source>
</evidence>
<feature type="region of interest" description="Disordered" evidence="1">
    <location>
        <begin position="33"/>
        <end position="101"/>
    </location>
</feature>
<protein>
    <submittedName>
        <fullName evidence="3">Uncharacterized protein</fullName>
    </submittedName>
</protein>
<feature type="compositionally biased region" description="Basic and acidic residues" evidence="1">
    <location>
        <begin position="88"/>
        <end position="100"/>
    </location>
</feature>
<keyword evidence="2" id="KW-0732">Signal</keyword>
<proteinExistence type="predicted"/>
<feature type="chain" id="PRO_5012556724" evidence="2">
    <location>
        <begin position="19"/>
        <end position="254"/>
    </location>
</feature>